<dbReference type="PANTHER" id="PTHR31382:SF1">
    <property type="entry name" value="SODIUM ION_PROTON EXCHANGER (EUROFUNG)"/>
    <property type="match status" value="1"/>
</dbReference>
<feature type="transmembrane region" description="Helical" evidence="6">
    <location>
        <begin position="255"/>
        <end position="272"/>
    </location>
</feature>
<feature type="transmembrane region" description="Helical" evidence="6">
    <location>
        <begin position="353"/>
        <end position="372"/>
    </location>
</feature>
<dbReference type="GO" id="GO:0036376">
    <property type="term" value="P:sodium ion export across plasma membrane"/>
    <property type="evidence" value="ECO:0007669"/>
    <property type="project" value="InterPro"/>
</dbReference>
<feature type="transmembrane region" description="Helical" evidence="6">
    <location>
        <begin position="384"/>
        <end position="404"/>
    </location>
</feature>
<keyword evidence="9" id="KW-1185">Reference proteome</keyword>
<feature type="transmembrane region" description="Helical" evidence="6">
    <location>
        <begin position="220"/>
        <end position="243"/>
    </location>
</feature>
<gene>
    <name evidence="8" type="ORF">K458DRAFT_375365</name>
</gene>
<evidence type="ECO:0000256" key="4">
    <source>
        <dbReference type="ARBA" id="ARBA00023136"/>
    </source>
</evidence>
<evidence type="ECO:0000256" key="1">
    <source>
        <dbReference type="ARBA" id="ARBA00004141"/>
    </source>
</evidence>
<evidence type="ECO:0000256" key="5">
    <source>
        <dbReference type="SAM" id="MobiDB-lite"/>
    </source>
</evidence>
<evidence type="ECO:0000256" key="6">
    <source>
        <dbReference type="SAM" id="Phobius"/>
    </source>
</evidence>
<dbReference type="Proteomes" id="UP000799291">
    <property type="component" value="Unassembled WGS sequence"/>
</dbReference>
<dbReference type="GO" id="GO:0015385">
    <property type="term" value="F:sodium:proton antiporter activity"/>
    <property type="evidence" value="ECO:0007669"/>
    <property type="project" value="InterPro"/>
</dbReference>
<dbReference type="EMBL" id="MU005605">
    <property type="protein sequence ID" value="KAF2679220.1"/>
    <property type="molecule type" value="Genomic_DNA"/>
</dbReference>
<reference evidence="8" key="1">
    <citation type="journal article" date="2020" name="Stud. Mycol.">
        <title>101 Dothideomycetes genomes: a test case for predicting lifestyles and emergence of pathogens.</title>
        <authorList>
            <person name="Haridas S."/>
            <person name="Albert R."/>
            <person name="Binder M."/>
            <person name="Bloem J."/>
            <person name="Labutti K."/>
            <person name="Salamov A."/>
            <person name="Andreopoulos B."/>
            <person name="Baker S."/>
            <person name="Barry K."/>
            <person name="Bills G."/>
            <person name="Bluhm B."/>
            <person name="Cannon C."/>
            <person name="Castanera R."/>
            <person name="Culley D."/>
            <person name="Daum C."/>
            <person name="Ezra D."/>
            <person name="Gonzalez J."/>
            <person name="Henrissat B."/>
            <person name="Kuo A."/>
            <person name="Liang C."/>
            <person name="Lipzen A."/>
            <person name="Lutzoni F."/>
            <person name="Magnuson J."/>
            <person name="Mondo S."/>
            <person name="Nolan M."/>
            <person name="Ohm R."/>
            <person name="Pangilinan J."/>
            <person name="Park H.-J."/>
            <person name="Ramirez L."/>
            <person name="Alfaro M."/>
            <person name="Sun H."/>
            <person name="Tritt A."/>
            <person name="Yoshinaga Y."/>
            <person name="Zwiers L.-H."/>
            <person name="Turgeon B."/>
            <person name="Goodwin S."/>
            <person name="Spatafora J."/>
            <person name="Crous P."/>
            <person name="Grigoriev I."/>
        </authorList>
    </citation>
    <scope>NUCLEOTIDE SEQUENCE</scope>
    <source>
        <strain evidence="8">CBS 122367</strain>
    </source>
</reference>
<feature type="transmembrane region" description="Helical" evidence="6">
    <location>
        <begin position="107"/>
        <end position="130"/>
    </location>
</feature>
<proteinExistence type="predicted"/>
<evidence type="ECO:0000256" key="2">
    <source>
        <dbReference type="ARBA" id="ARBA00022692"/>
    </source>
</evidence>
<keyword evidence="2 6" id="KW-0812">Transmembrane</keyword>
<evidence type="ECO:0000256" key="3">
    <source>
        <dbReference type="ARBA" id="ARBA00022989"/>
    </source>
</evidence>
<feature type="transmembrane region" description="Helical" evidence="6">
    <location>
        <begin position="432"/>
        <end position="457"/>
    </location>
</feature>
<protein>
    <recommendedName>
        <fullName evidence="7">Cation/H+ exchanger transmembrane domain-containing protein</fullName>
    </recommendedName>
</protein>
<dbReference type="GO" id="GO:0042391">
    <property type="term" value="P:regulation of membrane potential"/>
    <property type="evidence" value="ECO:0007669"/>
    <property type="project" value="InterPro"/>
</dbReference>
<feature type="transmembrane region" description="Helical" evidence="6">
    <location>
        <begin position="70"/>
        <end position="95"/>
    </location>
</feature>
<name>A0A6G1IMK8_9PLEO</name>
<accession>A0A6G1IMK8</accession>
<dbReference type="Pfam" id="PF00999">
    <property type="entry name" value="Na_H_Exchanger"/>
    <property type="match status" value="1"/>
</dbReference>
<keyword evidence="3 6" id="KW-1133">Transmembrane helix</keyword>
<dbReference type="InterPro" id="IPR004712">
    <property type="entry name" value="Na+/H+_antiporter_fungi"/>
</dbReference>
<feature type="region of interest" description="Disordered" evidence="5">
    <location>
        <begin position="473"/>
        <end position="493"/>
    </location>
</feature>
<comment type="subcellular location">
    <subcellularLocation>
        <location evidence="1">Membrane</location>
        <topology evidence="1">Multi-pass membrane protein</topology>
    </subcellularLocation>
</comment>
<dbReference type="PANTHER" id="PTHR31382">
    <property type="entry name" value="NA(+)/H(+) ANTIPORTER"/>
    <property type="match status" value="1"/>
</dbReference>
<dbReference type="GO" id="GO:0005886">
    <property type="term" value="C:plasma membrane"/>
    <property type="evidence" value="ECO:0007669"/>
    <property type="project" value="InterPro"/>
</dbReference>
<feature type="transmembrane region" description="Helical" evidence="6">
    <location>
        <begin position="183"/>
        <end position="200"/>
    </location>
</feature>
<dbReference type="GO" id="GO:0120029">
    <property type="term" value="P:proton export across plasma membrane"/>
    <property type="evidence" value="ECO:0007669"/>
    <property type="project" value="InterPro"/>
</dbReference>
<evidence type="ECO:0000259" key="7">
    <source>
        <dbReference type="Pfam" id="PF00999"/>
    </source>
</evidence>
<keyword evidence="4 6" id="KW-0472">Membrane</keyword>
<dbReference type="AlphaFoldDB" id="A0A6G1IMK8"/>
<dbReference type="OrthoDB" id="5327978at2759"/>
<feature type="transmembrane region" description="Helical" evidence="6">
    <location>
        <begin position="306"/>
        <end position="328"/>
    </location>
</feature>
<sequence length="493" mass="53491">MSKSQIDATQNFNLVCCVIGGFVALFGLVSYLLKEGFYVTEPLLSLAAGALLSPSGIHLLRPHQYFPSPAALSTATLNFTRLVLGIQLVIAGVRLPSAYLRTSWRSLSILLGPGMLGMWLTTSTLAWLLVPGLTLVQGLIVGACVTPTDPVLSNSIVAGTFADKHISSPLQKIIIAESGANDGLGYLFLFLPLYLVKYVGRDGGTDTQKAVTEFVGGTVVWTVGASVVYGAVAGWAARCALFWAEGRRLVDRESFHLFVVALALLIIGTVGLMDADDVLACFIAGNAFTWDDWFRQETAHDSLQPIMDFLLNITVFIWLGAVCPWSSFFPSPSPSPSSSPNSNSVPIIPPDRLILLAILVLLLRRLPVILILRNHIPQIQNIRHALIMGFFGPIGVSAIFYLYVTREFLARVQQENPDREQEIGKLADVCLVAVWFLVVSSVVVHGLAVPLGNLALLSPRVFNRIRRLGTNKADSRQTGSDAERRPLLAESSV</sequence>
<feature type="domain" description="Cation/H+ exchanger transmembrane" evidence="7">
    <location>
        <begin position="27"/>
        <end position="449"/>
    </location>
</feature>
<evidence type="ECO:0000313" key="8">
    <source>
        <dbReference type="EMBL" id="KAF2679220.1"/>
    </source>
</evidence>
<organism evidence="8 9">
    <name type="scientific">Lentithecium fluviatile CBS 122367</name>
    <dbReference type="NCBI Taxonomy" id="1168545"/>
    <lineage>
        <taxon>Eukaryota</taxon>
        <taxon>Fungi</taxon>
        <taxon>Dikarya</taxon>
        <taxon>Ascomycota</taxon>
        <taxon>Pezizomycotina</taxon>
        <taxon>Dothideomycetes</taxon>
        <taxon>Pleosporomycetidae</taxon>
        <taxon>Pleosporales</taxon>
        <taxon>Massarineae</taxon>
        <taxon>Lentitheciaceae</taxon>
        <taxon>Lentithecium</taxon>
    </lineage>
</organism>
<dbReference type="InterPro" id="IPR006153">
    <property type="entry name" value="Cation/H_exchanger_TM"/>
</dbReference>
<feature type="transmembrane region" description="Helical" evidence="6">
    <location>
        <begin position="12"/>
        <end position="33"/>
    </location>
</feature>
<evidence type="ECO:0000313" key="9">
    <source>
        <dbReference type="Proteomes" id="UP000799291"/>
    </source>
</evidence>